<feature type="domain" description="SCP" evidence="1">
    <location>
        <begin position="142"/>
        <end position="258"/>
    </location>
</feature>
<gene>
    <name evidence="3" type="ORF">L0M14_14850</name>
</gene>
<sequence>MKVHLRIKWLYRMLLIVCLVVSGLLPAGHPTYALSFGALPFPNGNVGITQPDIGAEIDLSEGKTPESYHFYLNNEEKPVIYDPVSVKYTYRPEAPLPPGEYTARLVFSFAGYQPASYDWKFTITAGASTLSTTVTKEQDQGLKAINDYRAKLGLAAVKFSDALNTAALKHAEYLDMNQVDPIHTSVSLHDENASLNGYIGNSVTERYEYVGYSRAGSEDVAYNEATLVEAIDSLFDAPYHRSPFMVPSLTEIGVYKKGNYHVIEFGYADGIAPEMTVSPGANDVYVPTSFDGHESPDPLRNYKSADYPVGYPIMAAVNGPKVKGVRLLESGLKDEKGSKVNILVNSPENDDHLENEVMLLPAKPLALDSTYIAQIKLEVTMVDGSTKQLEKEWSFRTEPVSGIGVKKLHQDAKAYTLQMANYGLNRNHTVTFGLDDDSYRLDLVSYPMMQKPLILDGTSYLYIRDLAAALGAEVEWDDSNKAAIYRKKDKTIIFYTNRNAYSINGQEFETSSPAQLYHETTMIPVRLLSETLGAKVSYYEPTRTVSITY</sequence>
<proteinExistence type="predicted"/>
<keyword evidence="4" id="KW-1185">Reference proteome</keyword>
<dbReference type="RefSeq" id="WP_235117518.1">
    <property type="nucleotide sequence ID" value="NZ_CP090978.1"/>
</dbReference>
<dbReference type="CDD" id="cd05379">
    <property type="entry name" value="CAP_bacterial"/>
    <property type="match status" value="1"/>
</dbReference>
<dbReference type="Gene3D" id="3.40.33.10">
    <property type="entry name" value="CAP"/>
    <property type="match status" value="1"/>
</dbReference>
<dbReference type="Gene3D" id="3.30.457.10">
    <property type="entry name" value="Copper amine oxidase-like, N-terminal domain"/>
    <property type="match status" value="1"/>
</dbReference>
<name>A0ABY3SAY8_9BACL</name>
<dbReference type="PANTHER" id="PTHR31157:SF1">
    <property type="entry name" value="SCP DOMAIN-CONTAINING PROTEIN"/>
    <property type="match status" value="1"/>
</dbReference>
<dbReference type="InterPro" id="IPR035940">
    <property type="entry name" value="CAP_sf"/>
</dbReference>
<dbReference type="EMBL" id="CP090978">
    <property type="protein sequence ID" value="UJF31169.1"/>
    <property type="molecule type" value="Genomic_DNA"/>
</dbReference>
<organism evidence="3 4">
    <name type="scientific">Paenibacillus hexagrammi</name>
    <dbReference type="NCBI Taxonomy" id="2908839"/>
    <lineage>
        <taxon>Bacteria</taxon>
        <taxon>Bacillati</taxon>
        <taxon>Bacillota</taxon>
        <taxon>Bacilli</taxon>
        <taxon>Bacillales</taxon>
        <taxon>Paenibacillaceae</taxon>
        <taxon>Paenibacillus</taxon>
    </lineage>
</organism>
<dbReference type="InterPro" id="IPR014044">
    <property type="entry name" value="CAP_dom"/>
</dbReference>
<dbReference type="InterPro" id="IPR036582">
    <property type="entry name" value="Mao_N_sf"/>
</dbReference>
<reference evidence="3 4" key="1">
    <citation type="journal article" date="2024" name="Int. J. Syst. Evol. Microbiol.">
        <title>Paenibacillus hexagrammi sp. nov., a novel bacterium isolated from the gut content of Hexagrammos agrammus.</title>
        <authorList>
            <person name="Jung H.K."/>
            <person name="Kim D.G."/>
            <person name="Zin H."/>
            <person name="Park J."/>
            <person name="Jung H."/>
            <person name="Kim Y.O."/>
            <person name="Kong H.J."/>
            <person name="Kim J.W."/>
            <person name="Kim Y.S."/>
        </authorList>
    </citation>
    <scope>NUCLEOTIDE SEQUENCE [LARGE SCALE GENOMIC DNA]</scope>
    <source>
        <strain evidence="3 4">YPD9-1</strain>
    </source>
</reference>
<evidence type="ECO:0000313" key="4">
    <source>
        <dbReference type="Proteomes" id="UP001649230"/>
    </source>
</evidence>
<accession>A0ABY3SAY8</accession>
<evidence type="ECO:0000259" key="2">
    <source>
        <dbReference type="Pfam" id="PF07833"/>
    </source>
</evidence>
<dbReference type="PANTHER" id="PTHR31157">
    <property type="entry name" value="SCP DOMAIN-CONTAINING PROTEIN"/>
    <property type="match status" value="1"/>
</dbReference>
<evidence type="ECO:0000313" key="3">
    <source>
        <dbReference type="EMBL" id="UJF31169.1"/>
    </source>
</evidence>
<dbReference type="Pfam" id="PF07833">
    <property type="entry name" value="Cu_amine_oxidN1"/>
    <property type="match status" value="1"/>
</dbReference>
<dbReference type="SUPFAM" id="SSF55797">
    <property type="entry name" value="PR-1-like"/>
    <property type="match status" value="1"/>
</dbReference>
<protein>
    <submittedName>
        <fullName evidence="3">CAP domain-containing protein</fullName>
    </submittedName>
</protein>
<dbReference type="Pfam" id="PF00188">
    <property type="entry name" value="CAP"/>
    <property type="match status" value="1"/>
</dbReference>
<dbReference type="InterPro" id="IPR012854">
    <property type="entry name" value="Cu_amine_oxidase-like_N"/>
</dbReference>
<feature type="domain" description="Copper amine oxidase-like N-terminal" evidence="2">
    <location>
        <begin position="446"/>
        <end position="547"/>
    </location>
</feature>
<dbReference type="SUPFAM" id="SSF55383">
    <property type="entry name" value="Copper amine oxidase, domain N"/>
    <property type="match status" value="1"/>
</dbReference>
<dbReference type="Proteomes" id="UP001649230">
    <property type="component" value="Chromosome"/>
</dbReference>
<evidence type="ECO:0000259" key="1">
    <source>
        <dbReference type="Pfam" id="PF00188"/>
    </source>
</evidence>